<keyword evidence="2" id="KW-1185">Reference proteome</keyword>
<reference evidence="1" key="1">
    <citation type="submission" date="2021-06" db="EMBL/GenBank/DDBJ databases">
        <title>Comparative genomics, transcriptomics and evolutionary studies reveal genomic signatures of adaptation to plant cell wall in hemibiotrophic fungi.</title>
        <authorList>
            <consortium name="DOE Joint Genome Institute"/>
            <person name="Baroncelli R."/>
            <person name="Diaz J.F."/>
            <person name="Benocci T."/>
            <person name="Peng M."/>
            <person name="Battaglia E."/>
            <person name="Haridas S."/>
            <person name="Andreopoulos W."/>
            <person name="Labutti K."/>
            <person name="Pangilinan J."/>
            <person name="Floch G.L."/>
            <person name="Makela M.R."/>
            <person name="Henrissat B."/>
            <person name="Grigoriev I.V."/>
            <person name="Crouch J.A."/>
            <person name="De Vries R.P."/>
            <person name="Sukno S.A."/>
            <person name="Thon M.R."/>
        </authorList>
    </citation>
    <scope>NUCLEOTIDE SEQUENCE</scope>
    <source>
        <strain evidence="1">MAFF235873</strain>
    </source>
</reference>
<proteinExistence type="predicted"/>
<comment type="caution">
    <text evidence="1">The sequence shown here is derived from an EMBL/GenBank/DDBJ whole genome shotgun (WGS) entry which is preliminary data.</text>
</comment>
<sequence length="283" mass="30204">MALTATVISVGCPSCANSQSYSSTRCSSQSSCARSFPTSLPKGGTIPCHPLPTTSPMALSGSQAVIFPVCRACLLGCLWAEPKLCIMWLTAHDDNMITCQCGFTSCQQASSSRALKRRGGPALATAPRCYDIDRSWRNASRIPSGGHLMSGAVTWQLQGYNVWLVDVMSEISDGAWTTGTFGSQLHSKDSKEMETRAATWAEGASHGIGQLLGTNSLNDVAARDRSFGRAWRDTWPGLLRSNKLLVLGFGQTEAIVTTSMIDSWGTAPPKTSKLMATEASIQA</sequence>
<evidence type="ECO:0000313" key="2">
    <source>
        <dbReference type="Proteomes" id="UP001232148"/>
    </source>
</evidence>
<organism evidence="1 2">
    <name type="scientific">Colletotrichum zoysiae</name>
    <dbReference type="NCBI Taxonomy" id="1216348"/>
    <lineage>
        <taxon>Eukaryota</taxon>
        <taxon>Fungi</taxon>
        <taxon>Dikarya</taxon>
        <taxon>Ascomycota</taxon>
        <taxon>Pezizomycotina</taxon>
        <taxon>Sordariomycetes</taxon>
        <taxon>Hypocreomycetidae</taxon>
        <taxon>Glomerellales</taxon>
        <taxon>Glomerellaceae</taxon>
        <taxon>Colletotrichum</taxon>
        <taxon>Colletotrichum graminicola species complex</taxon>
    </lineage>
</organism>
<dbReference type="AlphaFoldDB" id="A0AAD9HBU0"/>
<name>A0AAD9HBU0_9PEZI</name>
<accession>A0AAD9HBU0</accession>
<gene>
    <name evidence="1" type="ORF">LX32DRAFT_685165</name>
</gene>
<evidence type="ECO:0000313" key="1">
    <source>
        <dbReference type="EMBL" id="KAK2025476.1"/>
    </source>
</evidence>
<dbReference type="Proteomes" id="UP001232148">
    <property type="component" value="Unassembled WGS sequence"/>
</dbReference>
<dbReference type="EMBL" id="MU842936">
    <property type="protein sequence ID" value="KAK2025476.1"/>
    <property type="molecule type" value="Genomic_DNA"/>
</dbReference>
<protein>
    <submittedName>
        <fullName evidence="1">Uncharacterized protein</fullName>
    </submittedName>
</protein>